<dbReference type="KEGG" id="spar:SPRG_08967"/>
<evidence type="ECO:0000313" key="1">
    <source>
        <dbReference type="EMBL" id="KDO25668.1"/>
    </source>
</evidence>
<name>A0A067C597_SAPPC</name>
<proteinExistence type="predicted"/>
<accession>A0A067C597</accession>
<reference evidence="1 2" key="1">
    <citation type="journal article" date="2013" name="PLoS Genet.">
        <title>Distinctive expansion of potential virulence genes in the genome of the oomycete fish pathogen Saprolegnia parasitica.</title>
        <authorList>
            <person name="Jiang R.H."/>
            <person name="de Bruijn I."/>
            <person name="Haas B.J."/>
            <person name="Belmonte R."/>
            <person name="Lobach L."/>
            <person name="Christie J."/>
            <person name="van den Ackerveken G."/>
            <person name="Bottin A."/>
            <person name="Bulone V."/>
            <person name="Diaz-Moreno S.M."/>
            <person name="Dumas B."/>
            <person name="Fan L."/>
            <person name="Gaulin E."/>
            <person name="Govers F."/>
            <person name="Grenville-Briggs L.J."/>
            <person name="Horner N.R."/>
            <person name="Levin J.Z."/>
            <person name="Mammella M."/>
            <person name="Meijer H.J."/>
            <person name="Morris P."/>
            <person name="Nusbaum C."/>
            <person name="Oome S."/>
            <person name="Phillips A.J."/>
            <person name="van Rooyen D."/>
            <person name="Rzeszutek E."/>
            <person name="Saraiva M."/>
            <person name="Secombes C.J."/>
            <person name="Seidl M.F."/>
            <person name="Snel B."/>
            <person name="Stassen J.H."/>
            <person name="Sykes S."/>
            <person name="Tripathy S."/>
            <person name="van den Berg H."/>
            <person name="Vega-Arreguin J.C."/>
            <person name="Wawra S."/>
            <person name="Young S.K."/>
            <person name="Zeng Q."/>
            <person name="Dieguez-Uribeondo J."/>
            <person name="Russ C."/>
            <person name="Tyler B.M."/>
            <person name="van West P."/>
        </authorList>
    </citation>
    <scope>NUCLEOTIDE SEQUENCE [LARGE SCALE GENOMIC DNA]</scope>
    <source>
        <strain evidence="1 2">CBS 223.65</strain>
    </source>
</reference>
<dbReference type="InterPro" id="IPR032675">
    <property type="entry name" value="LRR_dom_sf"/>
</dbReference>
<dbReference type="OrthoDB" id="10310940at2759"/>
<dbReference type="Gene3D" id="3.80.10.10">
    <property type="entry name" value="Ribonuclease Inhibitor"/>
    <property type="match status" value="1"/>
</dbReference>
<gene>
    <name evidence="1" type="ORF">SPRG_08967</name>
</gene>
<dbReference type="SUPFAM" id="SSF52047">
    <property type="entry name" value="RNI-like"/>
    <property type="match status" value="1"/>
</dbReference>
<evidence type="ECO:0000313" key="2">
    <source>
        <dbReference type="Proteomes" id="UP000030745"/>
    </source>
</evidence>
<keyword evidence="2" id="KW-1185">Reference proteome</keyword>
<dbReference type="Proteomes" id="UP000030745">
    <property type="component" value="Unassembled WGS sequence"/>
</dbReference>
<protein>
    <recommendedName>
        <fullName evidence="3">F-box domain-containing protein</fullName>
    </recommendedName>
</protein>
<dbReference type="OMA" id="RTWELWI"/>
<dbReference type="EMBL" id="KK583230">
    <property type="protein sequence ID" value="KDO25668.1"/>
    <property type="molecule type" value="Genomic_DNA"/>
</dbReference>
<dbReference type="RefSeq" id="XP_012203698.1">
    <property type="nucleotide sequence ID" value="XM_012348308.1"/>
</dbReference>
<dbReference type="GeneID" id="24131166"/>
<sequence>MPLGLSTDVLRTIASFVACPYTFQALVELAPYEELGDPLRAFATLARSVPVAYLWPRLHCDVLTPDELASVDAFASLRPLLCFGGIPRANYSFLDEARVAFSKHVSLAVASALLGPRVEELSLTLDRADDPSDITAFLEALAAAPRLRKVQLRLGATLVPRLVAPVLHALFHHPSIKDVAIDGSTWETVPPFVTYMLIELLHEPRMEAFALRGMAPQDDGPLMDALRNSTLRSVDFVRQANLSDQLPASLRHLRLQSKFGGAWQPAEVLAGARLTRLELLGAAATTFTTKPMDLCSALRAMPTLEYLAVDHVSASVGQSLAEVLPTLMHLEDLRLDCAAISAADLGFLARCRRLQRAALRNIAWDHVRTWELWIDDAASSPLRHLCLAGHAIPTADLARLFDVLCPRLCVCCLDTSDRCSLPDAKD</sequence>
<organism evidence="1 2">
    <name type="scientific">Saprolegnia parasitica (strain CBS 223.65)</name>
    <dbReference type="NCBI Taxonomy" id="695850"/>
    <lineage>
        <taxon>Eukaryota</taxon>
        <taxon>Sar</taxon>
        <taxon>Stramenopiles</taxon>
        <taxon>Oomycota</taxon>
        <taxon>Saprolegniomycetes</taxon>
        <taxon>Saprolegniales</taxon>
        <taxon>Saprolegniaceae</taxon>
        <taxon>Saprolegnia</taxon>
    </lineage>
</organism>
<dbReference type="AlphaFoldDB" id="A0A067C597"/>
<dbReference type="VEuPathDB" id="FungiDB:SPRG_08967"/>
<evidence type="ECO:0008006" key="3">
    <source>
        <dbReference type="Google" id="ProtNLM"/>
    </source>
</evidence>